<evidence type="ECO:0000256" key="12">
    <source>
        <dbReference type="ARBA" id="ARBA00049220"/>
    </source>
</evidence>
<evidence type="ECO:0000256" key="3">
    <source>
        <dbReference type="ARBA" id="ARBA00008040"/>
    </source>
</evidence>
<keyword evidence="10" id="KW-0560">Oxidoreductase</keyword>
<evidence type="ECO:0000256" key="13">
    <source>
        <dbReference type="PIRSR" id="PIRSR000171-1"/>
    </source>
</evidence>
<sequence length="585" mass="64884">MANQSLIVIGGGLAGLMATIKSAEMGVPVKLFSLVPVKRSHSVCAQGGINGAVNTKGEGDSPWQHFDDTVYGGDFLANQPPVQKMAEAAPKIIHMFDRMGVMFNRTPEGLLDFRRFGGTLHHRTAYAGATTGQQLLYALDEQVRRFEAQGLVEKYEGWEFLRAIIDEAGVCRGAVCQDLRSMEIKAFPSDAVILATGGPGVIFGKSTNSVINTGQAAGAVYRQGAVYANGEFIQIHPTAIPGDDKLRLMSESARGEGGRVWTYKDGKPWYFLEEKYPAYGNLVPRDIATREIFDVCVNQKLGVNGENMVYLDLSHKDSKELDIKLGGILEIYEKFVGDDPRKVPMKIFPAVHYSMGGLWVDYDQMTNIPGLFAAGECDYSMHGANRLGANSLLSAVYGGMEAGPSAVNYMRGLDQATESVPEALFNFNEREEIERFNEILGMDGTENAYQIHRELGELMTDNVTVVRYNDKLIATDKKLQELRARFNNISATDTARWSNQGASFIRQLDHMLDLARVITLGALKRDESRGAHYKPDFPERDDEQFMKTTMARYNEGEVDISYEEIDVSLIPPRKRDYSKKGAKTK</sequence>
<dbReference type="PIRSF" id="PIRSF000171">
    <property type="entry name" value="SDHA_APRA_LASPO"/>
    <property type="match status" value="1"/>
</dbReference>
<keyword evidence="6" id="KW-1003">Cell membrane</keyword>
<evidence type="ECO:0000256" key="7">
    <source>
        <dbReference type="ARBA" id="ARBA00022630"/>
    </source>
</evidence>
<dbReference type="Gene3D" id="1.20.58.100">
    <property type="entry name" value="Fumarate reductase/succinate dehydrogenase flavoprotein-like, C-terminal domain"/>
    <property type="match status" value="1"/>
</dbReference>
<dbReference type="SUPFAM" id="SSF51905">
    <property type="entry name" value="FAD/NAD(P)-binding domain"/>
    <property type="match status" value="1"/>
</dbReference>
<dbReference type="FunFam" id="3.50.50.60:FF:000009">
    <property type="entry name" value="Succinate dehydrogenase flavoprotein subunit"/>
    <property type="match status" value="1"/>
</dbReference>
<comment type="cofactor">
    <cofactor evidence="1">
        <name>FAD</name>
        <dbReference type="ChEBI" id="CHEBI:57692"/>
    </cofactor>
</comment>
<dbReference type="PRINTS" id="PR00368">
    <property type="entry name" value="FADPNR"/>
</dbReference>
<dbReference type="InterPro" id="IPR027477">
    <property type="entry name" value="Succ_DH/fumarate_Rdtase_cat_sf"/>
</dbReference>
<dbReference type="GO" id="GO:0005886">
    <property type="term" value="C:plasma membrane"/>
    <property type="evidence" value="ECO:0007669"/>
    <property type="project" value="UniProtKB-SubCell"/>
</dbReference>
<comment type="catalytic activity">
    <reaction evidence="12">
        <text>a quinone + succinate = fumarate + a quinol</text>
        <dbReference type="Rhea" id="RHEA:40523"/>
        <dbReference type="ChEBI" id="CHEBI:24646"/>
        <dbReference type="ChEBI" id="CHEBI:29806"/>
        <dbReference type="ChEBI" id="CHEBI:30031"/>
        <dbReference type="ChEBI" id="CHEBI:132124"/>
        <dbReference type="EC" id="1.3.5.1"/>
    </reaction>
</comment>
<evidence type="ECO:0000259" key="15">
    <source>
        <dbReference type="Pfam" id="PF02910"/>
    </source>
</evidence>
<dbReference type="AlphaFoldDB" id="A0A377FVK2"/>
<dbReference type="OrthoDB" id="9806724at2"/>
<dbReference type="InterPro" id="IPR037099">
    <property type="entry name" value="Fum_R/Succ_DH_flav-like_C_sf"/>
</dbReference>
<dbReference type="FunFam" id="1.20.58.100:FF:000004">
    <property type="entry name" value="Succinate dehydrogenase flavoprotein subunit"/>
    <property type="match status" value="1"/>
</dbReference>
<evidence type="ECO:0000256" key="5">
    <source>
        <dbReference type="ARBA" id="ARBA00022448"/>
    </source>
</evidence>
<organism evidence="16 17">
    <name type="scientific">Exiguobacterium aurantiacum</name>
    <dbReference type="NCBI Taxonomy" id="33987"/>
    <lineage>
        <taxon>Bacteria</taxon>
        <taxon>Bacillati</taxon>
        <taxon>Bacillota</taxon>
        <taxon>Bacilli</taxon>
        <taxon>Bacillales</taxon>
        <taxon>Bacillales Family XII. Incertae Sedis</taxon>
        <taxon>Exiguobacterium</taxon>
    </lineage>
</organism>
<feature type="active site" description="Proton acceptor" evidence="13">
    <location>
        <position position="285"/>
    </location>
</feature>
<evidence type="ECO:0000256" key="1">
    <source>
        <dbReference type="ARBA" id="ARBA00001974"/>
    </source>
</evidence>
<dbReference type="Gene3D" id="3.90.700.10">
    <property type="entry name" value="Succinate dehydrogenase/fumarate reductase flavoprotein, catalytic domain"/>
    <property type="match status" value="1"/>
</dbReference>
<evidence type="ECO:0000256" key="8">
    <source>
        <dbReference type="ARBA" id="ARBA00022827"/>
    </source>
</evidence>
<dbReference type="SUPFAM" id="SSF56425">
    <property type="entry name" value="Succinate dehydrogenase/fumarate reductase flavoprotein, catalytic domain"/>
    <property type="match status" value="1"/>
</dbReference>
<dbReference type="GO" id="GO:0050660">
    <property type="term" value="F:flavin adenine dinucleotide binding"/>
    <property type="evidence" value="ECO:0007669"/>
    <property type="project" value="TreeGrafter"/>
</dbReference>
<keyword evidence="7" id="KW-0285">Flavoprotein</keyword>
<evidence type="ECO:0000256" key="4">
    <source>
        <dbReference type="ARBA" id="ARBA00012792"/>
    </source>
</evidence>
<dbReference type="InterPro" id="IPR015939">
    <property type="entry name" value="Fum_Rdtase/Succ_DH_flav-like_C"/>
</dbReference>
<dbReference type="PANTHER" id="PTHR11632">
    <property type="entry name" value="SUCCINATE DEHYDROGENASE 2 FLAVOPROTEIN SUBUNIT"/>
    <property type="match status" value="1"/>
</dbReference>
<keyword evidence="5" id="KW-0813">Transport</keyword>
<dbReference type="EC" id="1.3.5.1" evidence="4"/>
<dbReference type="Pfam" id="PF00890">
    <property type="entry name" value="FAD_binding_2"/>
    <property type="match status" value="1"/>
</dbReference>
<dbReference type="GO" id="GO:0009055">
    <property type="term" value="F:electron transfer activity"/>
    <property type="evidence" value="ECO:0007669"/>
    <property type="project" value="TreeGrafter"/>
</dbReference>
<keyword evidence="11" id="KW-0472">Membrane</keyword>
<dbReference type="Pfam" id="PF02910">
    <property type="entry name" value="Succ_DH_flav_C"/>
    <property type="match status" value="1"/>
</dbReference>
<dbReference type="InterPro" id="IPR011280">
    <property type="entry name" value="Succ_DH/Fum_Rdt_flav_su"/>
</dbReference>
<dbReference type="NCBIfam" id="NF006392">
    <property type="entry name" value="PRK08641.1"/>
    <property type="match status" value="1"/>
</dbReference>
<protein>
    <recommendedName>
        <fullName evidence="4">succinate dehydrogenase</fullName>
        <ecNumber evidence="4">1.3.5.1</ecNumber>
    </recommendedName>
</protein>
<dbReference type="InterPro" id="IPR036188">
    <property type="entry name" value="FAD/NAD-bd_sf"/>
</dbReference>
<dbReference type="InterPro" id="IPR003953">
    <property type="entry name" value="FAD-dep_OxRdtase_2_FAD-bd"/>
</dbReference>
<dbReference type="SUPFAM" id="SSF46977">
    <property type="entry name" value="Succinate dehydrogenase/fumarate reductase flavoprotein C-terminal domain"/>
    <property type="match status" value="1"/>
</dbReference>
<evidence type="ECO:0000259" key="14">
    <source>
        <dbReference type="Pfam" id="PF00890"/>
    </source>
</evidence>
<dbReference type="EMBL" id="UGGP01000001">
    <property type="protein sequence ID" value="STO08768.1"/>
    <property type="molecule type" value="Genomic_DNA"/>
</dbReference>
<name>A0A377FVK2_9BACL</name>
<dbReference type="NCBIfam" id="TIGR01811">
    <property type="entry name" value="sdhA_Bsu"/>
    <property type="match status" value="1"/>
</dbReference>
<dbReference type="InterPro" id="IPR003952">
    <property type="entry name" value="FRD_SDH_FAD_BS"/>
</dbReference>
<dbReference type="GO" id="GO:0033765">
    <property type="term" value="F:steroid dehydrogenase activity, acting on the CH-CH group of donors"/>
    <property type="evidence" value="ECO:0007669"/>
    <property type="project" value="UniProtKB-ARBA"/>
</dbReference>
<proteinExistence type="inferred from homology"/>
<dbReference type="InterPro" id="IPR030664">
    <property type="entry name" value="SdhA/FrdA/AprA"/>
</dbReference>
<evidence type="ECO:0000256" key="10">
    <source>
        <dbReference type="ARBA" id="ARBA00023002"/>
    </source>
</evidence>
<dbReference type="Gene3D" id="3.50.50.60">
    <property type="entry name" value="FAD/NAD(P)-binding domain"/>
    <property type="match status" value="1"/>
</dbReference>
<feature type="domain" description="FAD-dependent oxidoreductase 2 FAD-binding" evidence="14">
    <location>
        <begin position="6"/>
        <end position="392"/>
    </location>
</feature>
<dbReference type="RefSeq" id="WP_029335660.1">
    <property type="nucleotide sequence ID" value="NZ_UGGP01000001.1"/>
</dbReference>
<keyword evidence="9" id="KW-0249">Electron transport</keyword>
<gene>
    <name evidence="16" type="primary">frdA</name>
    <name evidence="16" type="ORF">NCTC13163_02146</name>
</gene>
<comment type="similarity">
    <text evidence="3">Belongs to the FAD-dependent oxidoreductase 2 family. FRD/SDH subfamily.</text>
</comment>
<dbReference type="FunFam" id="3.90.700.10:FF:000004">
    <property type="entry name" value="Succinate dehydrogenase flavoprotein subunit"/>
    <property type="match status" value="1"/>
</dbReference>
<keyword evidence="8" id="KW-0274">FAD</keyword>
<comment type="subcellular location">
    <subcellularLocation>
        <location evidence="2">Cell membrane</location>
        <topology evidence="2">Peripheral membrane protein</topology>
        <orientation evidence="2">Cytoplasmic side</orientation>
    </subcellularLocation>
</comment>
<dbReference type="GO" id="GO:0008177">
    <property type="term" value="F:succinate dehydrogenase (quinone) activity"/>
    <property type="evidence" value="ECO:0007669"/>
    <property type="project" value="UniProtKB-EC"/>
</dbReference>
<feature type="domain" description="Fumarate reductase/succinate dehydrogenase flavoprotein-like C-terminal" evidence="15">
    <location>
        <begin position="452"/>
        <end position="577"/>
    </location>
</feature>
<evidence type="ECO:0000313" key="17">
    <source>
        <dbReference type="Proteomes" id="UP000254060"/>
    </source>
</evidence>
<dbReference type="PROSITE" id="PS00504">
    <property type="entry name" value="FRD_SDH_FAD_BINDING"/>
    <property type="match status" value="1"/>
</dbReference>
<evidence type="ECO:0000256" key="11">
    <source>
        <dbReference type="ARBA" id="ARBA00023136"/>
    </source>
</evidence>
<accession>A0A377FVK2</accession>
<dbReference type="GO" id="GO:0009061">
    <property type="term" value="P:anaerobic respiration"/>
    <property type="evidence" value="ECO:0007669"/>
    <property type="project" value="TreeGrafter"/>
</dbReference>
<reference evidence="16 17" key="1">
    <citation type="submission" date="2018-06" db="EMBL/GenBank/DDBJ databases">
        <authorList>
            <consortium name="Pathogen Informatics"/>
            <person name="Doyle S."/>
        </authorList>
    </citation>
    <scope>NUCLEOTIDE SEQUENCE [LARGE SCALE GENOMIC DNA]</scope>
    <source>
        <strain evidence="16 17">NCTC13163</strain>
    </source>
</reference>
<dbReference type="PANTHER" id="PTHR11632:SF53">
    <property type="entry name" value="SUCCINATE DEHYDROGENASE FLAVOPROTEIN SUBUNIT"/>
    <property type="match status" value="1"/>
</dbReference>
<dbReference type="STRING" id="1397694.GCA_000702585_02634"/>
<evidence type="ECO:0000256" key="6">
    <source>
        <dbReference type="ARBA" id="ARBA00022475"/>
    </source>
</evidence>
<evidence type="ECO:0000256" key="9">
    <source>
        <dbReference type="ARBA" id="ARBA00022982"/>
    </source>
</evidence>
<dbReference type="Proteomes" id="UP000254060">
    <property type="component" value="Unassembled WGS sequence"/>
</dbReference>
<evidence type="ECO:0000256" key="2">
    <source>
        <dbReference type="ARBA" id="ARBA00004413"/>
    </source>
</evidence>
<evidence type="ECO:0000313" key="16">
    <source>
        <dbReference type="EMBL" id="STO08768.1"/>
    </source>
</evidence>